<gene>
    <name evidence="2" type="ORF">NDU88_007008</name>
</gene>
<comment type="caution">
    <text evidence="2">The sequence shown here is derived from an EMBL/GenBank/DDBJ whole genome shotgun (WGS) entry which is preliminary data.</text>
</comment>
<feature type="compositionally biased region" description="Basic and acidic residues" evidence="1">
    <location>
        <begin position="55"/>
        <end position="64"/>
    </location>
</feature>
<feature type="compositionally biased region" description="Basic and acidic residues" evidence="1">
    <location>
        <begin position="1"/>
        <end position="10"/>
    </location>
</feature>
<organism evidence="2 3">
    <name type="scientific">Pleurodeles waltl</name>
    <name type="common">Iberian ribbed newt</name>
    <dbReference type="NCBI Taxonomy" id="8319"/>
    <lineage>
        <taxon>Eukaryota</taxon>
        <taxon>Metazoa</taxon>
        <taxon>Chordata</taxon>
        <taxon>Craniata</taxon>
        <taxon>Vertebrata</taxon>
        <taxon>Euteleostomi</taxon>
        <taxon>Amphibia</taxon>
        <taxon>Batrachia</taxon>
        <taxon>Caudata</taxon>
        <taxon>Salamandroidea</taxon>
        <taxon>Salamandridae</taxon>
        <taxon>Pleurodelinae</taxon>
        <taxon>Pleurodeles</taxon>
    </lineage>
</organism>
<feature type="region of interest" description="Disordered" evidence="1">
    <location>
        <begin position="1"/>
        <end position="87"/>
    </location>
</feature>
<evidence type="ECO:0000313" key="2">
    <source>
        <dbReference type="EMBL" id="KAJ1190270.1"/>
    </source>
</evidence>
<evidence type="ECO:0000313" key="3">
    <source>
        <dbReference type="Proteomes" id="UP001066276"/>
    </source>
</evidence>
<feature type="compositionally biased region" description="Low complexity" evidence="1">
    <location>
        <begin position="37"/>
        <end position="51"/>
    </location>
</feature>
<dbReference type="AlphaFoldDB" id="A0AAV7UMN6"/>
<feature type="compositionally biased region" description="Polar residues" evidence="1">
    <location>
        <begin position="17"/>
        <end position="36"/>
    </location>
</feature>
<dbReference type="EMBL" id="JANPWB010000005">
    <property type="protein sequence ID" value="KAJ1190270.1"/>
    <property type="molecule type" value="Genomic_DNA"/>
</dbReference>
<reference evidence="2" key="1">
    <citation type="journal article" date="2022" name="bioRxiv">
        <title>Sequencing and chromosome-scale assembly of the giantPleurodeles waltlgenome.</title>
        <authorList>
            <person name="Brown T."/>
            <person name="Elewa A."/>
            <person name="Iarovenko S."/>
            <person name="Subramanian E."/>
            <person name="Araus A.J."/>
            <person name="Petzold A."/>
            <person name="Susuki M."/>
            <person name="Suzuki K.-i.T."/>
            <person name="Hayashi T."/>
            <person name="Toyoda A."/>
            <person name="Oliveira C."/>
            <person name="Osipova E."/>
            <person name="Leigh N.D."/>
            <person name="Simon A."/>
            <person name="Yun M.H."/>
        </authorList>
    </citation>
    <scope>NUCLEOTIDE SEQUENCE</scope>
    <source>
        <strain evidence="2">20211129_DDA</strain>
        <tissue evidence="2">Liver</tissue>
    </source>
</reference>
<sequence>MAVRDKEQGQGDKVFSLSDQSSWTSNEGSESETGNISSELGSELSSPSSEQEQAENDKVTTVRKDQKKRKTQPSPAMHSLIPQETTDLQWDYTNTRLEEDSATHVNTETQPSAVYVETIYQNIMEH</sequence>
<accession>A0AAV7UMN6</accession>
<name>A0AAV7UMN6_PLEWA</name>
<protein>
    <submittedName>
        <fullName evidence="2">Uncharacterized protein</fullName>
    </submittedName>
</protein>
<dbReference type="Proteomes" id="UP001066276">
    <property type="component" value="Chromosome 3_1"/>
</dbReference>
<evidence type="ECO:0000256" key="1">
    <source>
        <dbReference type="SAM" id="MobiDB-lite"/>
    </source>
</evidence>
<proteinExistence type="predicted"/>
<keyword evidence="3" id="KW-1185">Reference proteome</keyword>